<evidence type="ECO:0000313" key="2">
    <source>
        <dbReference type="EMBL" id="OXU18768.1"/>
    </source>
</evidence>
<feature type="compositionally biased region" description="Polar residues" evidence="1">
    <location>
        <begin position="25"/>
        <end position="36"/>
    </location>
</feature>
<dbReference type="PANTHER" id="PTHR39075">
    <property type="entry name" value="FI19908P1"/>
    <property type="match status" value="1"/>
</dbReference>
<proteinExistence type="predicted"/>
<feature type="region of interest" description="Disordered" evidence="1">
    <location>
        <begin position="1"/>
        <end position="64"/>
    </location>
</feature>
<protein>
    <submittedName>
        <fullName evidence="2">Uncharacterized protein</fullName>
    </submittedName>
</protein>
<feature type="compositionally biased region" description="Basic and acidic residues" evidence="1">
    <location>
        <begin position="1"/>
        <end position="21"/>
    </location>
</feature>
<dbReference type="GO" id="GO:0005615">
    <property type="term" value="C:extracellular space"/>
    <property type="evidence" value="ECO:0007669"/>
    <property type="project" value="TreeGrafter"/>
</dbReference>
<organism evidence="2 3">
    <name type="scientific">Trichomalopsis sarcophagae</name>
    <dbReference type="NCBI Taxonomy" id="543379"/>
    <lineage>
        <taxon>Eukaryota</taxon>
        <taxon>Metazoa</taxon>
        <taxon>Ecdysozoa</taxon>
        <taxon>Arthropoda</taxon>
        <taxon>Hexapoda</taxon>
        <taxon>Insecta</taxon>
        <taxon>Pterygota</taxon>
        <taxon>Neoptera</taxon>
        <taxon>Endopterygota</taxon>
        <taxon>Hymenoptera</taxon>
        <taxon>Apocrita</taxon>
        <taxon>Proctotrupomorpha</taxon>
        <taxon>Chalcidoidea</taxon>
        <taxon>Pteromalidae</taxon>
        <taxon>Pteromalinae</taxon>
        <taxon>Trichomalopsis</taxon>
    </lineage>
</organism>
<sequence length="442" mass="48961">MISEERRVESRPAKEVAKPLERNAGGSSDPTTSSTARTGNKGRKSRRRRTRNSTADSKRKSMASLVDYRKEAQKNTSQTSCSSAPLPSTSLSAVQCLNPAPIRPRSLYTTHTYHAQPEESNFQRYNEFVKYLEAPPSEQWGGMVGNGYANSATTLWRQSRNQKPMGAPPFYPTEDACIYTENVNWREHDAETGIGIGGAIATPHGTISLRLHNKIRVDMTIDRAVRVLNFKNNIVLSLSGSGSASALLHPNGRIYQYGSRVEILAHDVHGNNKYAKMWHKGVSFTSEQCALVYLVDTAGTRTTTDSFSDMSQDFSVNVFYAESRHGPACIQEAAAALAAAQYWITDEGVENWIINNVRISQTPDGLVRIARNSNKYQLRTSPSNGTASITTPFLHCTASLGQTSHLFVRRGERRMHYDGTSFIVRNAGHSAGFDDDNQLKVY</sequence>
<dbReference type="AlphaFoldDB" id="A0A232EKB9"/>
<gene>
    <name evidence="2" type="ORF">TSAR_012991</name>
</gene>
<feature type="compositionally biased region" description="Basic residues" evidence="1">
    <location>
        <begin position="40"/>
        <end position="51"/>
    </location>
</feature>
<reference evidence="2 3" key="1">
    <citation type="journal article" date="2017" name="Curr. Biol.">
        <title>The Evolution of Venom by Co-option of Single-Copy Genes.</title>
        <authorList>
            <person name="Martinson E.O."/>
            <person name="Mrinalini"/>
            <person name="Kelkar Y.D."/>
            <person name="Chang C.H."/>
            <person name="Werren J.H."/>
        </authorList>
    </citation>
    <scope>NUCLEOTIDE SEQUENCE [LARGE SCALE GENOMIC DNA]</scope>
    <source>
        <strain evidence="2 3">Alberta</strain>
        <tissue evidence="2">Whole body</tissue>
    </source>
</reference>
<evidence type="ECO:0000256" key="1">
    <source>
        <dbReference type="SAM" id="MobiDB-lite"/>
    </source>
</evidence>
<comment type="caution">
    <text evidence="2">The sequence shown here is derived from an EMBL/GenBank/DDBJ whole genome shotgun (WGS) entry which is preliminary data.</text>
</comment>
<dbReference type="OrthoDB" id="6287170at2759"/>
<accession>A0A232EKB9</accession>
<dbReference type="PANTHER" id="PTHR39075:SF1">
    <property type="entry name" value="FI19908P1"/>
    <property type="match status" value="1"/>
</dbReference>
<keyword evidence="3" id="KW-1185">Reference proteome</keyword>
<name>A0A232EKB9_9HYME</name>
<evidence type="ECO:0000313" key="3">
    <source>
        <dbReference type="Proteomes" id="UP000215335"/>
    </source>
</evidence>
<dbReference type="Proteomes" id="UP000215335">
    <property type="component" value="Unassembled WGS sequence"/>
</dbReference>
<dbReference type="EMBL" id="NNAY01003849">
    <property type="protein sequence ID" value="OXU18768.1"/>
    <property type="molecule type" value="Genomic_DNA"/>
</dbReference>